<evidence type="ECO:0000313" key="1">
    <source>
        <dbReference type="EMBL" id="VAX03836.1"/>
    </source>
</evidence>
<organism evidence="1">
    <name type="scientific">hydrothermal vent metagenome</name>
    <dbReference type="NCBI Taxonomy" id="652676"/>
    <lineage>
        <taxon>unclassified sequences</taxon>
        <taxon>metagenomes</taxon>
        <taxon>ecological metagenomes</taxon>
    </lineage>
</organism>
<evidence type="ECO:0008006" key="2">
    <source>
        <dbReference type="Google" id="ProtNLM"/>
    </source>
</evidence>
<dbReference type="PROSITE" id="PS51257">
    <property type="entry name" value="PROKAR_LIPOPROTEIN"/>
    <property type="match status" value="1"/>
</dbReference>
<dbReference type="InterPro" id="IPR013320">
    <property type="entry name" value="ConA-like_dom_sf"/>
</dbReference>
<accession>A0A3B1ADI3</accession>
<proteinExistence type="predicted"/>
<dbReference type="Pfam" id="PF13385">
    <property type="entry name" value="Laminin_G_3"/>
    <property type="match status" value="1"/>
</dbReference>
<dbReference type="SUPFAM" id="SSF49899">
    <property type="entry name" value="Concanavalin A-like lectins/glucanases"/>
    <property type="match status" value="1"/>
</dbReference>
<gene>
    <name evidence="1" type="ORF">MNBD_GAMMA20-1675</name>
</gene>
<name>A0A3B1ADI3_9ZZZZ</name>
<reference evidence="1" key="1">
    <citation type="submission" date="2018-06" db="EMBL/GenBank/DDBJ databases">
        <authorList>
            <person name="Zhirakovskaya E."/>
        </authorList>
    </citation>
    <scope>NUCLEOTIDE SEQUENCE</scope>
</reference>
<dbReference type="Gene3D" id="2.60.120.200">
    <property type="match status" value="1"/>
</dbReference>
<sequence length="898" mass="96834">MNFFSYKHILRGFIVLATVLLLSACDAVPTAVNTDPNNQNTEYAGPNCDIGTSGDPDNACNFQRYFWAPMIANYNCENCHDSSAPESLQFLHEGNVNTAYNAAKKSTLVNLTSPEVSKIIDTIRTGHQGSCDPASTCGAMADTIIVFIKNWSNGGTNTGGGNGGDTALVLEAPEQRDAGTSKTLPNPPNLNNFTPLHQLLKTHCATCHVSSPPVSVPQSPYFAENDAADAYAALLSNPQVINLDNPASSSLVRRLTEGHNCWDLSAAAATAEDTDKYVCATEMRTAIEDFARTIDLPDEVDTNWVISKALGLKNGLIASGDAPRNESGIIALYQFRAGIGNVISDTSGVTPALDLSLEGDEGSDFKWVGGWGIEFLGGHARSNPDDTRKLRDRIVASGEYAIEAWVVPGNVSQGTAGDPARIISYSANEDSRNFTFGQAEYRYEYMHRSSSTNANGEPSLITDADAEDAQAVQQHVVVTYSRNDGRRIYVNGEYTGDSIDTSSLTDTLADWDNSYPLVFGSEAGGSQPWQGKLRLVAIYDSAISEAQIQQNFEAGVGEKFLLLFNVSEHLFTDPPEPDQGTYVMFTVSQYDDYSYLFYKPTLVSLDRDFTPGNITVKNLRLGLNGREPAVGQAFRNIDTTVTSNIFTNGGRVLSELGTIIALEKGPETDEFFLTFEQLGNSKLDVRVDMVCGLNASCPTPSSDNTQVSDIGLRTFDEINASMAAVTGVDMHAAGNESVKSTYLTIKQQLPSQEDIGGFLPAHQMAIVQLAMQYCSALVEDPALRDSFYGSFDFDQNVSDAYGNSAQKDQMLDALYDNIIGLPHTNDSSNILSGVPTRAELKAELFTAPLVTDSNGTTYPGNLFDRLAASDTDATHTRTQTIAKALCAATLGSAAMLIQ</sequence>
<protein>
    <recommendedName>
        <fullName evidence="2">ATPase</fullName>
    </recommendedName>
</protein>
<dbReference type="AlphaFoldDB" id="A0A3B1ADI3"/>
<dbReference type="EMBL" id="UOFU01000351">
    <property type="protein sequence ID" value="VAX03836.1"/>
    <property type="molecule type" value="Genomic_DNA"/>
</dbReference>